<keyword evidence="5" id="KW-0808">Transferase</keyword>
<keyword evidence="3" id="KW-0812">Transmembrane</keyword>
<dbReference type="GO" id="GO:0016740">
    <property type="term" value="F:transferase activity"/>
    <property type="evidence" value="ECO:0007669"/>
    <property type="project" value="UniProtKB-KW"/>
</dbReference>
<dbReference type="EMBL" id="JBHUFA010000004">
    <property type="protein sequence ID" value="MFD1696774.1"/>
    <property type="molecule type" value="Genomic_DNA"/>
</dbReference>
<keyword evidence="6" id="KW-1185">Reference proteome</keyword>
<evidence type="ECO:0000256" key="2">
    <source>
        <dbReference type="ARBA" id="ARBA00023169"/>
    </source>
</evidence>
<evidence type="ECO:0000313" key="6">
    <source>
        <dbReference type="Proteomes" id="UP001597327"/>
    </source>
</evidence>
<accession>A0ABW4JX92</accession>
<keyword evidence="2" id="KW-0270">Exopolysaccharide synthesis</keyword>
<dbReference type="PANTHER" id="PTHR30576:SF0">
    <property type="entry name" value="UNDECAPRENYL-PHOSPHATE N-ACETYLGALACTOSAMINYL 1-PHOSPHATE TRANSFERASE-RELATED"/>
    <property type="match status" value="1"/>
</dbReference>
<evidence type="ECO:0000313" key="5">
    <source>
        <dbReference type="EMBL" id="MFD1696774.1"/>
    </source>
</evidence>
<evidence type="ECO:0000259" key="4">
    <source>
        <dbReference type="Pfam" id="PF02397"/>
    </source>
</evidence>
<keyword evidence="3" id="KW-0472">Membrane</keyword>
<evidence type="ECO:0000256" key="3">
    <source>
        <dbReference type="SAM" id="Phobius"/>
    </source>
</evidence>
<sequence length="230" mass="25478">MTHDFYSFEKTASGRARLLFHPGASHTRPLSQRIAKRSLDLVGATAGLVLLSPLLAGIAIAIKATSPGPVLFRQARHGLGGDTFITYKFRSMHTDRCDQSGVAQTVENDPRITPLGRFLRRSNFDELPQLLNILKGDMSLVGPRPHVPGMRANGVPYEEFDLRYPMRHRVRPGLTGLAQVNGFRGETRDARAARGRLELDLEYIETQSLALDVKIIARTVAQEFFRASGS</sequence>
<name>A0ABW4JX92_9HYPH</name>
<evidence type="ECO:0000256" key="1">
    <source>
        <dbReference type="ARBA" id="ARBA00006464"/>
    </source>
</evidence>
<dbReference type="Pfam" id="PF02397">
    <property type="entry name" value="Bac_transf"/>
    <property type="match status" value="1"/>
</dbReference>
<proteinExistence type="inferred from homology"/>
<organism evidence="5 6">
    <name type="scientific">Roseibium aestuarii</name>
    <dbReference type="NCBI Taxonomy" id="2600299"/>
    <lineage>
        <taxon>Bacteria</taxon>
        <taxon>Pseudomonadati</taxon>
        <taxon>Pseudomonadota</taxon>
        <taxon>Alphaproteobacteria</taxon>
        <taxon>Hyphomicrobiales</taxon>
        <taxon>Stappiaceae</taxon>
        <taxon>Roseibium</taxon>
    </lineage>
</organism>
<dbReference type="Proteomes" id="UP001597327">
    <property type="component" value="Unassembled WGS sequence"/>
</dbReference>
<gene>
    <name evidence="5" type="ORF">ACFSC7_14700</name>
</gene>
<feature type="transmembrane region" description="Helical" evidence="3">
    <location>
        <begin position="41"/>
        <end position="62"/>
    </location>
</feature>
<keyword evidence="3" id="KW-1133">Transmembrane helix</keyword>
<dbReference type="InterPro" id="IPR003362">
    <property type="entry name" value="Bact_transf"/>
</dbReference>
<comment type="similarity">
    <text evidence="1">Belongs to the bacterial sugar transferase family.</text>
</comment>
<dbReference type="RefSeq" id="WP_149892395.1">
    <property type="nucleotide sequence ID" value="NZ_JBHUFA010000004.1"/>
</dbReference>
<feature type="domain" description="Bacterial sugar transferase" evidence="4">
    <location>
        <begin position="36"/>
        <end position="222"/>
    </location>
</feature>
<dbReference type="PANTHER" id="PTHR30576">
    <property type="entry name" value="COLANIC BIOSYNTHESIS UDP-GLUCOSE LIPID CARRIER TRANSFERASE"/>
    <property type="match status" value="1"/>
</dbReference>
<reference evidence="6" key="1">
    <citation type="journal article" date="2019" name="Int. J. Syst. Evol. Microbiol.">
        <title>The Global Catalogue of Microorganisms (GCM) 10K type strain sequencing project: providing services to taxonomists for standard genome sequencing and annotation.</title>
        <authorList>
            <consortium name="The Broad Institute Genomics Platform"/>
            <consortium name="The Broad Institute Genome Sequencing Center for Infectious Disease"/>
            <person name="Wu L."/>
            <person name="Ma J."/>
        </authorList>
    </citation>
    <scope>NUCLEOTIDE SEQUENCE [LARGE SCALE GENOMIC DNA]</scope>
    <source>
        <strain evidence="6">JCM 3369</strain>
    </source>
</reference>
<comment type="caution">
    <text evidence="5">The sequence shown here is derived from an EMBL/GenBank/DDBJ whole genome shotgun (WGS) entry which is preliminary data.</text>
</comment>
<protein>
    <submittedName>
        <fullName evidence="5">Sugar transferase</fullName>
    </submittedName>
</protein>